<dbReference type="AlphaFoldDB" id="A0A9P5S3A7"/>
<comment type="caution">
    <text evidence="2">The sequence shown here is derived from an EMBL/GenBank/DDBJ whole genome shotgun (WGS) entry which is preliminary data.</text>
</comment>
<reference evidence="2" key="1">
    <citation type="journal article" date="2020" name="Fungal Divers.">
        <title>Resolving the Mortierellaceae phylogeny through synthesis of multi-gene phylogenetics and phylogenomics.</title>
        <authorList>
            <person name="Vandepol N."/>
            <person name="Liber J."/>
            <person name="Desiro A."/>
            <person name="Na H."/>
            <person name="Kennedy M."/>
            <person name="Barry K."/>
            <person name="Grigoriev I.V."/>
            <person name="Miller A.N."/>
            <person name="O'Donnell K."/>
            <person name="Stajich J.E."/>
            <person name="Bonito G."/>
        </authorList>
    </citation>
    <scope>NUCLEOTIDE SEQUENCE</scope>
    <source>
        <strain evidence="2">NRRL 6426</strain>
    </source>
</reference>
<organism evidence="2 3">
    <name type="scientific">Linnemannia schmuckeri</name>
    <dbReference type="NCBI Taxonomy" id="64567"/>
    <lineage>
        <taxon>Eukaryota</taxon>
        <taxon>Fungi</taxon>
        <taxon>Fungi incertae sedis</taxon>
        <taxon>Mucoromycota</taxon>
        <taxon>Mortierellomycotina</taxon>
        <taxon>Mortierellomycetes</taxon>
        <taxon>Mortierellales</taxon>
        <taxon>Mortierellaceae</taxon>
        <taxon>Linnemannia</taxon>
    </lineage>
</organism>
<evidence type="ECO:0000256" key="1">
    <source>
        <dbReference type="SAM" id="MobiDB-lite"/>
    </source>
</evidence>
<name>A0A9P5S3A7_9FUNG</name>
<accession>A0A9P5S3A7</accession>
<evidence type="ECO:0000313" key="3">
    <source>
        <dbReference type="Proteomes" id="UP000748756"/>
    </source>
</evidence>
<dbReference type="EMBL" id="JAAAUQ010000306">
    <property type="protein sequence ID" value="KAF9151627.1"/>
    <property type="molecule type" value="Genomic_DNA"/>
</dbReference>
<sequence>METTYTPTPTRLHAPDQPGEVKLPNTTGQGPRCDFFRKNSLAPRNGSSITAGPWQIASLPDPICPSALSLVGYGLTNNPEESLKLAFPKLTFSYSTSVGL</sequence>
<dbReference type="Proteomes" id="UP000748756">
    <property type="component" value="Unassembled WGS sequence"/>
</dbReference>
<feature type="region of interest" description="Disordered" evidence="1">
    <location>
        <begin position="1"/>
        <end position="30"/>
    </location>
</feature>
<keyword evidence="3" id="KW-1185">Reference proteome</keyword>
<evidence type="ECO:0000313" key="2">
    <source>
        <dbReference type="EMBL" id="KAF9151627.1"/>
    </source>
</evidence>
<gene>
    <name evidence="2" type="ORF">BG015_006411</name>
</gene>
<protein>
    <submittedName>
        <fullName evidence="2">Uncharacterized protein</fullName>
    </submittedName>
</protein>
<proteinExistence type="predicted"/>